<dbReference type="InterPro" id="IPR042185">
    <property type="entry name" value="Serpin_sf_2"/>
</dbReference>
<dbReference type="EMBL" id="JARPUR010000004">
    <property type="protein sequence ID" value="KAK4878221.1"/>
    <property type="molecule type" value="Genomic_DNA"/>
</dbReference>
<dbReference type="InterPro" id="IPR042178">
    <property type="entry name" value="Serpin_sf_1"/>
</dbReference>
<feature type="domain" description="Serpin" evidence="5">
    <location>
        <begin position="33"/>
        <end position="388"/>
    </location>
</feature>
<protein>
    <recommendedName>
        <fullName evidence="5">Serpin domain-containing protein</fullName>
    </recommendedName>
</protein>
<keyword evidence="2" id="KW-0646">Protease inhibitor</keyword>
<name>A0AAN7S8N9_9COLE</name>
<comment type="caution">
    <text evidence="6">The sequence shown here is derived from an EMBL/GenBank/DDBJ whole genome shotgun (WGS) entry which is preliminary data.</text>
</comment>
<dbReference type="InterPro" id="IPR023796">
    <property type="entry name" value="Serpin_dom"/>
</dbReference>
<reference evidence="7" key="1">
    <citation type="submission" date="2023-01" db="EMBL/GenBank/DDBJ databases">
        <title>Key to firefly adult light organ development and bioluminescence: homeobox transcription factors regulate luciferase expression and transportation to peroxisome.</title>
        <authorList>
            <person name="Fu X."/>
        </authorList>
    </citation>
    <scope>NUCLEOTIDE SEQUENCE [LARGE SCALE GENOMIC DNA]</scope>
</reference>
<dbReference type="Gene3D" id="3.30.497.10">
    <property type="entry name" value="Antithrombin, subunit I, domain 2"/>
    <property type="match status" value="1"/>
</dbReference>
<dbReference type="PANTHER" id="PTHR11461">
    <property type="entry name" value="SERINE PROTEASE INHIBITOR, SERPIN"/>
    <property type="match status" value="1"/>
</dbReference>
<evidence type="ECO:0000256" key="2">
    <source>
        <dbReference type="ARBA" id="ARBA00022690"/>
    </source>
</evidence>
<dbReference type="InterPro" id="IPR036186">
    <property type="entry name" value="Serpin_sf"/>
</dbReference>
<dbReference type="SUPFAM" id="SSF56574">
    <property type="entry name" value="Serpins"/>
    <property type="match status" value="1"/>
</dbReference>
<dbReference type="InterPro" id="IPR023795">
    <property type="entry name" value="Serpin_CS"/>
</dbReference>
<dbReference type="PANTHER" id="PTHR11461:SF211">
    <property type="entry name" value="GH10112P-RELATED"/>
    <property type="match status" value="1"/>
</dbReference>
<accession>A0AAN7S8N9</accession>
<dbReference type="Pfam" id="PF00079">
    <property type="entry name" value="Serpin"/>
    <property type="match status" value="1"/>
</dbReference>
<evidence type="ECO:0000256" key="4">
    <source>
        <dbReference type="RuleBase" id="RU000411"/>
    </source>
</evidence>
<gene>
    <name evidence="6" type="ORF">RN001_010727</name>
</gene>
<evidence type="ECO:0000256" key="1">
    <source>
        <dbReference type="ARBA" id="ARBA00009500"/>
    </source>
</evidence>
<dbReference type="GO" id="GO:0004867">
    <property type="term" value="F:serine-type endopeptidase inhibitor activity"/>
    <property type="evidence" value="ECO:0007669"/>
    <property type="project" value="UniProtKB-KW"/>
</dbReference>
<dbReference type="InterPro" id="IPR000215">
    <property type="entry name" value="Serpin_fam"/>
</dbReference>
<organism evidence="6 7">
    <name type="scientific">Aquatica leii</name>
    <dbReference type="NCBI Taxonomy" id="1421715"/>
    <lineage>
        <taxon>Eukaryota</taxon>
        <taxon>Metazoa</taxon>
        <taxon>Ecdysozoa</taxon>
        <taxon>Arthropoda</taxon>
        <taxon>Hexapoda</taxon>
        <taxon>Insecta</taxon>
        <taxon>Pterygota</taxon>
        <taxon>Neoptera</taxon>
        <taxon>Endopterygota</taxon>
        <taxon>Coleoptera</taxon>
        <taxon>Polyphaga</taxon>
        <taxon>Elateriformia</taxon>
        <taxon>Elateroidea</taxon>
        <taxon>Lampyridae</taxon>
        <taxon>Luciolinae</taxon>
        <taxon>Aquatica</taxon>
    </lineage>
</organism>
<comment type="similarity">
    <text evidence="1 4">Belongs to the serpin family.</text>
</comment>
<dbReference type="Gene3D" id="2.30.39.10">
    <property type="entry name" value="Alpha-1-antitrypsin, domain 1"/>
    <property type="match status" value="1"/>
</dbReference>
<dbReference type="AlphaFoldDB" id="A0AAN7S8N9"/>
<evidence type="ECO:0000256" key="3">
    <source>
        <dbReference type="ARBA" id="ARBA00022900"/>
    </source>
</evidence>
<dbReference type="Proteomes" id="UP001353858">
    <property type="component" value="Unassembled WGS sequence"/>
</dbReference>
<keyword evidence="7" id="KW-1185">Reference proteome</keyword>
<dbReference type="SMART" id="SM00093">
    <property type="entry name" value="SERPIN"/>
    <property type="match status" value="1"/>
</dbReference>
<proteinExistence type="inferred from homology"/>
<dbReference type="PROSITE" id="PS00284">
    <property type="entry name" value="SERPIN"/>
    <property type="match status" value="1"/>
</dbReference>
<evidence type="ECO:0000313" key="7">
    <source>
        <dbReference type="Proteomes" id="UP001353858"/>
    </source>
</evidence>
<evidence type="ECO:0000313" key="6">
    <source>
        <dbReference type="EMBL" id="KAK4878221.1"/>
    </source>
</evidence>
<sequence length="389" mass="44674">MRILVGLFVFNFVVVWSFDYTIWYNYRNREFSGDIYKQIAKDRFGNFVVCPISLELILTLLYDGARGQTAAELDRTVYLPHYRSSVNPLIQTVLNDLNDQPEDVSLNVANKIYVTEDLKLSDDFANTAVNVFKSDIENIDFRTPEVTIHKVNKWVSDQTHNYIRDLLAAGDVDSTTKSILVNTLFFKAKWLKHFSERSWKSDFYINERQTVPVDMLDTTEDIMYHEDDELRAKFIELPYNGDDLSMVIVLPERKYGLSHLEDNIRKVLHTELHNTYSVRVTIPKFKIESTIKFVPILENLGITTLFTPSANLDGIAGKNSGLYVNNVIQKSFIEVNENGTLAASASATNIVYLPHVPYPEREFIANHPFIYYIKSAVGILFIGRFAGHE</sequence>
<dbReference type="GO" id="GO:0005615">
    <property type="term" value="C:extracellular space"/>
    <property type="evidence" value="ECO:0007669"/>
    <property type="project" value="InterPro"/>
</dbReference>
<keyword evidence="3" id="KW-0722">Serine protease inhibitor</keyword>
<evidence type="ECO:0000259" key="5">
    <source>
        <dbReference type="SMART" id="SM00093"/>
    </source>
</evidence>